<evidence type="ECO:0000313" key="2">
    <source>
        <dbReference type="EMBL" id="MFD2823033.1"/>
    </source>
</evidence>
<gene>
    <name evidence="2" type="ORF">ACFS5M_05095</name>
</gene>
<evidence type="ECO:0000256" key="1">
    <source>
        <dbReference type="SAM" id="Phobius"/>
    </source>
</evidence>
<keyword evidence="1" id="KW-1133">Transmembrane helix</keyword>
<dbReference type="InterPro" id="IPR045749">
    <property type="entry name" value="DUF6090"/>
</dbReference>
<proteinExistence type="predicted"/>
<keyword evidence="1" id="KW-0812">Transmembrane</keyword>
<dbReference type="EMBL" id="JBHUOV010000001">
    <property type="protein sequence ID" value="MFD2823033.1"/>
    <property type="molecule type" value="Genomic_DNA"/>
</dbReference>
<organism evidence="2 3">
    <name type="scientific">Lacinutrix iliipiscaria</name>
    <dbReference type="NCBI Taxonomy" id="1230532"/>
    <lineage>
        <taxon>Bacteria</taxon>
        <taxon>Pseudomonadati</taxon>
        <taxon>Bacteroidota</taxon>
        <taxon>Flavobacteriia</taxon>
        <taxon>Flavobacteriales</taxon>
        <taxon>Flavobacteriaceae</taxon>
        <taxon>Lacinutrix</taxon>
    </lineage>
</organism>
<sequence>MIKFFRKIRQNLLHEGKTGKYFKYAIGEIILVVIGIFIALQLNNWSEKQKTENKIVSILKEVQKDLGEDIIKSKALFAYYKSRDSIIQLAIDNKLTREDYLGTNNITYLYVAMNAFHLKIHSNGYKNLTDHLDDIPEKFTEIIAPLNEIYTYNKYEIDKFDLRLDKITDRLIDHLAATKPWYYGMNRNQISEEAIHYFLNDSLYKNALYLYSNASQNLTANVLAFNQNAINTYQKIAELTGYPEELPDFIPHHLIDVTPQQFEALTGNYKLIKIKYSNGDIITLEDPFIMKVNNHILEFSDINYDYTVNFYFKDNNNLYGNHSEATIIKNESKNISGLLVKLLDIDYEFIKVDY</sequence>
<dbReference type="Pfam" id="PF19578">
    <property type="entry name" value="DUF6090"/>
    <property type="match status" value="1"/>
</dbReference>
<protein>
    <submittedName>
        <fullName evidence="2">DUF6090 family protein</fullName>
    </submittedName>
</protein>
<keyword evidence="1" id="KW-0472">Membrane</keyword>
<feature type="transmembrane region" description="Helical" evidence="1">
    <location>
        <begin position="21"/>
        <end position="40"/>
    </location>
</feature>
<reference evidence="3" key="1">
    <citation type="journal article" date="2019" name="Int. J. Syst. Evol. Microbiol.">
        <title>The Global Catalogue of Microorganisms (GCM) 10K type strain sequencing project: providing services to taxonomists for standard genome sequencing and annotation.</title>
        <authorList>
            <consortium name="The Broad Institute Genomics Platform"/>
            <consortium name="The Broad Institute Genome Sequencing Center for Infectious Disease"/>
            <person name="Wu L."/>
            <person name="Ma J."/>
        </authorList>
    </citation>
    <scope>NUCLEOTIDE SEQUENCE [LARGE SCALE GENOMIC DNA]</scope>
    <source>
        <strain evidence="3">KCTC 32141</strain>
    </source>
</reference>
<dbReference type="RefSeq" id="WP_183486447.1">
    <property type="nucleotide sequence ID" value="NZ_JBHUOV010000001.1"/>
</dbReference>
<name>A0ABW5WK00_9FLAO</name>
<accession>A0ABW5WK00</accession>
<comment type="caution">
    <text evidence="2">The sequence shown here is derived from an EMBL/GenBank/DDBJ whole genome shotgun (WGS) entry which is preliminary data.</text>
</comment>
<evidence type="ECO:0000313" key="3">
    <source>
        <dbReference type="Proteomes" id="UP001597533"/>
    </source>
</evidence>
<keyword evidence="3" id="KW-1185">Reference proteome</keyword>
<dbReference type="Proteomes" id="UP001597533">
    <property type="component" value="Unassembled WGS sequence"/>
</dbReference>